<proteinExistence type="predicted"/>
<dbReference type="STRING" id="56216.A0A1A6HT74"/>
<protein>
    <submittedName>
        <fullName evidence="1">Uncharacterized protein</fullName>
    </submittedName>
</protein>
<dbReference type="AlphaFoldDB" id="A0A1A6HT74"/>
<sequence length="140" mass="16140">MIPDTGRQQLQFAATEVQVQQDGSGQMMIIPAANQWVITNQGNGGIVAATDSHVTDVPVALNGIIILLLYQQHFYSFQFSSSRDQQLWIPGEWLTVCHLRDLHQFRHLAVFTYYFQLLLHQSQQALNCYHQHGNYEVYYQ</sequence>
<gene>
    <name evidence="1" type="ORF">A6R68_20606</name>
</gene>
<organism evidence="1 2">
    <name type="scientific">Neotoma lepida</name>
    <name type="common">Desert woodrat</name>
    <dbReference type="NCBI Taxonomy" id="56216"/>
    <lineage>
        <taxon>Eukaryota</taxon>
        <taxon>Metazoa</taxon>
        <taxon>Chordata</taxon>
        <taxon>Craniata</taxon>
        <taxon>Vertebrata</taxon>
        <taxon>Euteleostomi</taxon>
        <taxon>Mammalia</taxon>
        <taxon>Eutheria</taxon>
        <taxon>Euarchontoglires</taxon>
        <taxon>Glires</taxon>
        <taxon>Rodentia</taxon>
        <taxon>Myomorpha</taxon>
        <taxon>Muroidea</taxon>
        <taxon>Cricetidae</taxon>
        <taxon>Neotominae</taxon>
        <taxon>Neotoma</taxon>
    </lineage>
</organism>
<evidence type="ECO:0000313" key="1">
    <source>
        <dbReference type="EMBL" id="OBS81205.1"/>
    </source>
</evidence>
<comment type="caution">
    <text evidence="1">The sequence shown here is derived from an EMBL/GenBank/DDBJ whole genome shotgun (WGS) entry which is preliminary data.</text>
</comment>
<accession>A0A1A6HT74</accession>
<reference evidence="1 2" key="1">
    <citation type="submission" date="2016-06" db="EMBL/GenBank/DDBJ databases">
        <title>The Draft Genome Sequence and Annotation of the Desert Woodrat Neotoma lepida.</title>
        <authorList>
            <person name="Campbell M."/>
            <person name="Oakeson K.F."/>
            <person name="Yandell M."/>
            <person name="Halpert J.R."/>
            <person name="Dearing D."/>
        </authorList>
    </citation>
    <scope>NUCLEOTIDE SEQUENCE [LARGE SCALE GENOMIC DNA]</scope>
    <source>
        <strain evidence="1">417</strain>
        <tissue evidence="1">Liver</tissue>
    </source>
</reference>
<evidence type="ECO:0000313" key="2">
    <source>
        <dbReference type="Proteomes" id="UP000092124"/>
    </source>
</evidence>
<dbReference type="Proteomes" id="UP000092124">
    <property type="component" value="Unassembled WGS sequence"/>
</dbReference>
<keyword evidence="2" id="KW-1185">Reference proteome</keyword>
<name>A0A1A6HT74_NEOLE</name>
<dbReference type="EMBL" id="LZPO01017287">
    <property type="protein sequence ID" value="OBS81205.1"/>
    <property type="molecule type" value="Genomic_DNA"/>
</dbReference>